<evidence type="ECO:0000259" key="5">
    <source>
        <dbReference type="Pfam" id="PF18564"/>
    </source>
</evidence>
<protein>
    <recommendedName>
        <fullName evidence="8">Glycoside hydrolase family 5 domain-containing protein</fullName>
    </recommendedName>
</protein>
<comment type="caution">
    <text evidence="6">The sequence shown here is derived from an EMBL/GenBank/DDBJ whole genome shotgun (WGS) entry which is preliminary data.</text>
</comment>
<dbReference type="Gene3D" id="3.20.20.80">
    <property type="entry name" value="Glycosidases"/>
    <property type="match status" value="2"/>
</dbReference>
<organism evidence="6 7">
    <name type="scientific">Lichenibacterium minor</name>
    <dbReference type="NCBI Taxonomy" id="2316528"/>
    <lineage>
        <taxon>Bacteria</taxon>
        <taxon>Pseudomonadati</taxon>
        <taxon>Pseudomonadota</taxon>
        <taxon>Alphaproteobacteria</taxon>
        <taxon>Hyphomicrobiales</taxon>
        <taxon>Lichenihabitantaceae</taxon>
        <taxon>Lichenibacterium</taxon>
    </lineage>
</organism>
<dbReference type="InterPro" id="IPR001547">
    <property type="entry name" value="Glyco_hydro_5"/>
</dbReference>
<keyword evidence="3" id="KW-0326">Glycosidase</keyword>
<gene>
    <name evidence="6" type="ORF">D3273_03790</name>
</gene>
<sequence>MPLQPLTVHGTSFRDGFGRDVMLRGVNLGGDCKLPYPHGGTNFPSDFADHRSVSFIGRPFPLDEADEHLSRLRHWGFNVLRLLTTWEAIEHAGPGRRDEAYLDYLAEICRKAGDYGLYVFIDPHEDAWSRMTGGSGAPGWTFEAVGLDFTRFHAAGLSHVMQSKYDYARGGRQDGYPQMTWGSNHRLSPGAIMWTLFFTGKTFTPDFTIDGVNVQDYLQSHYLGSLRAVAERVRALPNVLGFDTLNEPVPGFVGRPLSYRHLGPTDTQPSNPRLGLAMSPLDSLAAARGLPVSVPRILRDPRTGAFSIGPDEVVNPDGVSIWLEGRACPFEEAGAYRLRGTRVEPLDERFFQVRDGRRRDAAGDAYGPFFRAVAATVREVNPDWLIFAEIEPYSAFVGGPFPDAMPAGSVNASHWYDSSTLYTKTFDAEQAFDFNTGRTLHGREAIKASYVKQLRDVAALANSFTPEGAPTLIGEFGIPFDLDEGAAYAAWRDGDRGDRPWRPHVDALTLMYEAFDELKLHATLWNYTASNRNDLAVGDGWNQEDLSIFSRDQQDPDADAPSGGRAVAGFCRPFVRFAQGRLIEMSFDARSCRLRVEIDVDGTIDADSEIYLPRLHFGPEPTIEVTAGRAVVQRDASRQCALVRGEGGRLRITVQGPGTR</sequence>
<dbReference type="GO" id="GO:0000272">
    <property type="term" value="P:polysaccharide catabolic process"/>
    <property type="evidence" value="ECO:0007669"/>
    <property type="project" value="InterPro"/>
</dbReference>
<comment type="similarity">
    <text evidence="1">Belongs to the glycosyl hydrolase 5 (cellulase A) family.</text>
</comment>
<dbReference type="InterPro" id="IPR017853">
    <property type="entry name" value="GH"/>
</dbReference>
<dbReference type="OrthoDB" id="9800955at2"/>
<dbReference type="InterPro" id="IPR041036">
    <property type="entry name" value="GH5_C"/>
</dbReference>
<name>A0A4V1RV67_9HYPH</name>
<evidence type="ECO:0000256" key="1">
    <source>
        <dbReference type="ARBA" id="ARBA00005641"/>
    </source>
</evidence>
<reference evidence="6 7" key="2">
    <citation type="submission" date="2019-02" db="EMBL/GenBank/DDBJ databases">
        <title>'Lichenibacterium ramalinii' gen. nov. sp. nov., 'Lichenibacterium minor' gen. nov. sp. nov.</title>
        <authorList>
            <person name="Pankratov T."/>
        </authorList>
    </citation>
    <scope>NUCLEOTIDE SEQUENCE [LARGE SCALE GENOMIC DNA]</scope>
    <source>
        <strain evidence="6 7">RmlP026</strain>
    </source>
</reference>
<feature type="domain" description="Glycoside hydrolase family 5" evidence="4">
    <location>
        <begin position="64"/>
        <end position="128"/>
    </location>
</feature>
<dbReference type="Pfam" id="PF18564">
    <property type="entry name" value="Glyco_hydro_5_C"/>
    <property type="match status" value="1"/>
</dbReference>
<dbReference type="Proteomes" id="UP000290759">
    <property type="component" value="Unassembled WGS sequence"/>
</dbReference>
<feature type="domain" description="Glycoside hydrolase family 5 C-terminal" evidence="5">
    <location>
        <begin position="572"/>
        <end position="654"/>
    </location>
</feature>
<reference evidence="6 7" key="1">
    <citation type="submission" date="2018-12" db="EMBL/GenBank/DDBJ databases">
        <authorList>
            <person name="Grouzdev D.S."/>
            <person name="Krutkina M.S."/>
        </authorList>
    </citation>
    <scope>NUCLEOTIDE SEQUENCE [LARGE SCALE GENOMIC DNA]</scope>
    <source>
        <strain evidence="6 7">RmlP026</strain>
    </source>
</reference>
<keyword evidence="2" id="KW-0378">Hydrolase</keyword>
<dbReference type="InterPro" id="IPR052066">
    <property type="entry name" value="Glycosphingolipid_Hydrolases"/>
</dbReference>
<dbReference type="GO" id="GO:0008422">
    <property type="term" value="F:beta-glucosidase activity"/>
    <property type="evidence" value="ECO:0007669"/>
    <property type="project" value="TreeGrafter"/>
</dbReference>
<evidence type="ECO:0000256" key="2">
    <source>
        <dbReference type="ARBA" id="ARBA00022801"/>
    </source>
</evidence>
<evidence type="ECO:0008006" key="8">
    <source>
        <dbReference type="Google" id="ProtNLM"/>
    </source>
</evidence>
<dbReference type="PANTHER" id="PTHR31308:SF5">
    <property type="entry name" value="ERGOSTERYL-BETA-GLUCOSIDASE"/>
    <property type="match status" value="1"/>
</dbReference>
<dbReference type="GO" id="GO:0016042">
    <property type="term" value="P:lipid catabolic process"/>
    <property type="evidence" value="ECO:0007669"/>
    <property type="project" value="UniProtKB-ARBA"/>
</dbReference>
<evidence type="ECO:0000313" key="6">
    <source>
        <dbReference type="EMBL" id="RYC33594.1"/>
    </source>
</evidence>
<evidence type="ECO:0000256" key="3">
    <source>
        <dbReference type="ARBA" id="ARBA00023295"/>
    </source>
</evidence>
<dbReference type="RefSeq" id="WP_129223630.1">
    <property type="nucleotide sequence ID" value="NZ_QYBB01000002.1"/>
</dbReference>
<dbReference type="PANTHER" id="PTHR31308">
    <property type="match status" value="1"/>
</dbReference>
<keyword evidence="7" id="KW-1185">Reference proteome</keyword>
<dbReference type="Gene3D" id="2.60.40.1180">
    <property type="entry name" value="Golgi alpha-mannosidase II"/>
    <property type="match status" value="1"/>
</dbReference>
<evidence type="ECO:0000313" key="7">
    <source>
        <dbReference type="Proteomes" id="UP000290759"/>
    </source>
</evidence>
<dbReference type="SUPFAM" id="SSF51445">
    <property type="entry name" value="(Trans)glycosidases"/>
    <property type="match status" value="1"/>
</dbReference>
<dbReference type="EMBL" id="QYBB01000002">
    <property type="protein sequence ID" value="RYC33594.1"/>
    <property type="molecule type" value="Genomic_DNA"/>
</dbReference>
<dbReference type="AlphaFoldDB" id="A0A4V1RV67"/>
<accession>A0A4V1RV67</accession>
<evidence type="ECO:0000259" key="4">
    <source>
        <dbReference type="Pfam" id="PF00150"/>
    </source>
</evidence>
<dbReference type="InterPro" id="IPR013780">
    <property type="entry name" value="Glyco_hydro_b"/>
</dbReference>
<dbReference type="GO" id="GO:1901136">
    <property type="term" value="P:carbohydrate derivative catabolic process"/>
    <property type="evidence" value="ECO:0007669"/>
    <property type="project" value="UniProtKB-ARBA"/>
</dbReference>
<dbReference type="Pfam" id="PF00150">
    <property type="entry name" value="Cellulase"/>
    <property type="match status" value="1"/>
</dbReference>
<proteinExistence type="inferred from homology"/>